<keyword evidence="5" id="KW-0732">Signal</keyword>
<dbReference type="PRINTS" id="PR00131">
    <property type="entry name" value="GLHYDRLASE1"/>
</dbReference>
<dbReference type="SUPFAM" id="SSF51445">
    <property type="entry name" value="(Trans)glycosidases"/>
    <property type="match status" value="1"/>
</dbReference>
<name>A0A8S0ZA95_ARCPL</name>
<dbReference type="Proteomes" id="UP000494256">
    <property type="component" value="Unassembled WGS sequence"/>
</dbReference>
<dbReference type="PROSITE" id="PS00653">
    <property type="entry name" value="GLYCOSYL_HYDROL_F1_2"/>
    <property type="match status" value="1"/>
</dbReference>
<dbReference type="InterPro" id="IPR001360">
    <property type="entry name" value="Glyco_hydro_1"/>
</dbReference>
<evidence type="ECO:0000256" key="2">
    <source>
        <dbReference type="ARBA" id="ARBA00022801"/>
    </source>
</evidence>
<evidence type="ECO:0000256" key="5">
    <source>
        <dbReference type="SAM" id="SignalP"/>
    </source>
</evidence>
<dbReference type="InterPro" id="IPR033132">
    <property type="entry name" value="GH_1_N_CS"/>
</dbReference>
<sequence length="489" mass="56314">MKCLCAVVLSLLLGSSCAAEYKFPEWFKFGAASAAYQVEGAWNVSDKSISIWDQLLHSQPGLVMDGTNGDVACDSYHLWRRDIEMAEELGLNMYRFSISWPRLLPSGFPNIISEDGKRYYNNLIDGLLEKGIEPVVTLYHFDLPQSIQDLGGWANPLIADWFADYADVVFSLYADRVKIWVTLNEPISICDGGYHNMEAPYIEDLMVGRYLCNKNILVAHAKAYRVYDEMYKPKFYGKVSMATLFFWFEPETPEDIELTDLAIEYWEGRYAHAVFSEEGGWPKNIELLLLKNGLDENYPHPRLPPFTTEEIELVKGTYDYYGLNHYTTRLVHKVKPGEQQGTWPYYGAEELKINMVSDPSWKSSVLDWFPIYPEGLRKQLHWLTAKYDVKEIIIMENGLMSFDSTLNDTARLEYVRDNLEQVALAINDGIPVTGYTAWTMMDNFEWLSGYSVKYGLYAVDFNHPNRTRTQRNSARFYANVTKTRTLVTS</sequence>
<dbReference type="Pfam" id="PF00232">
    <property type="entry name" value="Glyco_hydro_1"/>
    <property type="match status" value="1"/>
</dbReference>
<evidence type="ECO:0008006" key="8">
    <source>
        <dbReference type="Google" id="ProtNLM"/>
    </source>
</evidence>
<dbReference type="InterPro" id="IPR017853">
    <property type="entry name" value="GH"/>
</dbReference>
<comment type="caution">
    <text evidence="6">The sequence shown here is derived from an EMBL/GenBank/DDBJ whole genome shotgun (WGS) entry which is preliminary data.</text>
</comment>
<evidence type="ECO:0000313" key="6">
    <source>
        <dbReference type="EMBL" id="CAB3229376.1"/>
    </source>
</evidence>
<gene>
    <name evidence="6" type="ORF">APLA_LOCUS4011</name>
</gene>
<dbReference type="GO" id="GO:0005975">
    <property type="term" value="P:carbohydrate metabolic process"/>
    <property type="evidence" value="ECO:0007669"/>
    <property type="project" value="InterPro"/>
</dbReference>
<keyword evidence="2" id="KW-0378">Hydrolase</keyword>
<feature type="signal peptide" evidence="5">
    <location>
        <begin position="1"/>
        <end position="18"/>
    </location>
</feature>
<dbReference type="PANTHER" id="PTHR10353:SF36">
    <property type="entry name" value="LP05116P"/>
    <property type="match status" value="1"/>
</dbReference>
<dbReference type="PROSITE" id="PS51257">
    <property type="entry name" value="PROKAR_LIPOPROTEIN"/>
    <property type="match status" value="1"/>
</dbReference>
<evidence type="ECO:0000256" key="4">
    <source>
        <dbReference type="RuleBase" id="RU003690"/>
    </source>
</evidence>
<keyword evidence="3" id="KW-0326">Glycosidase</keyword>
<protein>
    <recommendedName>
        <fullName evidence="8">Myrosinase 1-like</fullName>
    </recommendedName>
</protein>
<organism evidence="6 7">
    <name type="scientific">Arctia plantaginis</name>
    <name type="common">Wood tiger moth</name>
    <name type="synonym">Phalaena plantaginis</name>
    <dbReference type="NCBI Taxonomy" id="874455"/>
    <lineage>
        <taxon>Eukaryota</taxon>
        <taxon>Metazoa</taxon>
        <taxon>Ecdysozoa</taxon>
        <taxon>Arthropoda</taxon>
        <taxon>Hexapoda</taxon>
        <taxon>Insecta</taxon>
        <taxon>Pterygota</taxon>
        <taxon>Neoptera</taxon>
        <taxon>Endopterygota</taxon>
        <taxon>Lepidoptera</taxon>
        <taxon>Glossata</taxon>
        <taxon>Ditrysia</taxon>
        <taxon>Noctuoidea</taxon>
        <taxon>Erebidae</taxon>
        <taxon>Arctiinae</taxon>
        <taxon>Arctia</taxon>
    </lineage>
</organism>
<feature type="chain" id="PRO_5035840222" description="Myrosinase 1-like" evidence="5">
    <location>
        <begin position="19"/>
        <end position="489"/>
    </location>
</feature>
<dbReference type="OrthoDB" id="430051at2759"/>
<proteinExistence type="inferred from homology"/>
<comment type="similarity">
    <text evidence="1 4">Belongs to the glycosyl hydrolase 1 family.</text>
</comment>
<dbReference type="Gene3D" id="3.20.20.80">
    <property type="entry name" value="Glycosidases"/>
    <property type="match status" value="1"/>
</dbReference>
<dbReference type="GO" id="GO:0008422">
    <property type="term" value="F:beta-glucosidase activity"/>
    <property type="evidence" value="ECO:0007669"/>
    <property type="project" value="TreeGrafter"/>
</dbReference>
<evidence type="ECO:0000256" key="1">
    <source>
        <dbReference type="ARBA" id="ARBA00010838"/>
    </source>
</evidence>
<evidence type="ECO:0000313" key="7">
    <source>
        <dbReference type="Proteomes" id="UP000494256"/>
    </source>
</evidence>
<dbReference type="EMBL" id="CADEBD010000286">
    <property type="protein sequence ID" value="CAB3229376.1"/>
    <property type="molecule type" value="Genomic_DNA"/>
</dbReference>
<dbReference type="AlphaFoldDB" id="A0A8S0ZA95"/>
<accession>A0A8S0ZA95</accession>
<evidence type="ECO:0000256" key="3">
    <source>
        <dbReference type="ARBA" id="ARBA00023295"/>
    </source>
</evidence>
<reference evidence="6 7" key="1">
    <citation type="submission" date="2020-04" db="EMBL/GenBank/DDBJ databases">
        <authorList>
            <person name="Wallbank WR R."/>
            <person name="Pardo Diaz C."/>
            <person name="Kozak K."/>
            <person name="Martin S."/>
            <person name="Jiggins C."/>
            <person name="Moest M."/>
            <person name="Warren A I."/>
            <person name="Byers J.R.P. K."/>
            <person name="Montejo-Kovacevich G."/>
            <person name="Yen C E."/>
        </authorList>
    </citation>
    <scope>NUCLEOTIDE SEQUENCE [LARGE SCALE GENOMIC DNA]</scope>
</reference>
<dbReference type="PANTHER" id="PTHR10353">
    <property type="entry name" value="GLYCOSYL HYDROLASE"/>
    <property type="match status" value="1"/>
</dbReference>